<protein>
    <submittedName>
        <fullName evidence="2">Uncharacterized protein</fullName>
    </submittedName>
</protein>
<evidence type="ECO:0000313" key="2">
    <source>
        <dbReference type="EMBL" id="EJK67044.1"/>
    </source>
</evidence>
<dbReference type="AlphaFoldDB" id="K0SPX1"/>
<feature type="non-terminal residue" evidence="2">
    <location>
        <position position="1"/>
    </location>
</feature>
<dbReference type="Proteomes" id="UP000266841">
    <property type="component" value="Unassembled WGS sequence"/>
</dbReference>
<proteinExistence type="predicted"/>
<accession>K0SPX1</accession>
<evidence type="ECO:0000313" key="3">
    <source>
        <dbReference type="Proteomes" id="UP000266841"/>
    </source>
</evidence>
<reference evidence="2 3" key="1">
    <citation type="journal article" date="2012" name="Genome Biol.">
        <title>Genome and low-iron response of an oceanic diatom adapted to chronic iron limitation.</title>
        <authorList>
            <person name="Lommer M."/>
            <person name="Specht M."/>
            <person name="Roy A.S."/>
            <person name="Kraemer L."/>
            <person name="Andreson R."/>
            <person name="Gutowska M.A."/>
            <person name="Wolf J."/>
            <person name="Bergner S.V."/>
            <person name="Schilhabel M.B."/>
            <person name="Klostermeier U.C."/>
            <person name="Beiko R.G."/>
            <person name="Rosenstiel P."/>
            <person name="Hippler M."/>
            <person name="Laroche J."/>
        </authorList>
    </citation>
    <scope>NUCLEOTIDE SEQUENCE [LARGE SCALE GENOMIC DNA]</scope>
    <source>
        <strain evidence="2 3">CCMP1005</strain>
    </source>
</reference>
<comment type="caution">
    <text evidence="2">The sequence shown here is derived from an EMBL/GenBank/DDBJ whole genome shotgun (WGS) entry which is preliminary data.</text>
</comment>
<feature type="compositionally biased region" description="Basic residues" evidence="1">
    <location>
        <begin position="38"/>
        <end position="70"/>
    </location>
</feature>
<evidence type="ECO:0000256" key="1">
    <source>
        <dbReference type="SAM" id="MobiDB-lite"/>
    </source>
</evidence>
<keyword evidence="3" id="KW-1185">Reference proteome</keyword>
<name>K0SPX1_THAOC</name>
<organism evidence="2 3">
    <name type="scientific">Thalassiosira oceanica</name>
    <name type="common">Marine diatom</name>
    <dbReference type="NCBI Taxonomy" id="159749"/>
    <lineage>
        <taxon>Eukaryota</taxon>
        <taxon>Sar</taxon>
        <taxon>Stramenopiles</taxon>
        <taxon>Ochrophyta</taxon>
        <taxon>Bacillariophyta</taxon>
        <taxon>Coscinodiscophyceae</taxon>
        <taxon>Thalassiosirophycidae</taxon>
        <taxon>Thalassiosirales</taxon>
        <taxon>Thalassiosiraceae</taxon>
        <taxon>Thalassiosira</taxon>
    </lineage>
</organism>
<feature type="compositionally biased region" description="Low complexity" evidence="1">
    <location>
        <begin position="7"/>
        <end position="21"/>
    </location>
</feature>
<dbReference type="EMBL" id="AGNL01013741">
    <property type="protein sequence ID" value="EJK67044.1"/>
    <property type="molecule type" value="Genomic_DNA"/>
</dbReference>
<gene>
    <name evidence="2" type="ORF">THAOC_11970</name>
</gene>
<sequence length="168" mass="18508">RRRGDGTAAAAARTTSAAPPALVGRSAAPPHGAAGHLRPQRHHVPPRLGHRGTRVRRRGGPGVGLRRRRGRDVDDVRPPSGDILLRSHRHPPVLQREEDGGDGDEEGGGERRHGHKLRRPGDVREEVRQVRLEPDRGGVENSLLFRLTIVLGTSYIWEWQASAVYAFI</sequence>
<feature type="region of interest" description="Disordered" evidence="1">
    <location>
        <begin position="1"/>
        <end position="122"/>
    </location>
</feature>